<dbReference type="SMART" id="SM00175">
    <property type="entry name" value="RAB"/>
    <property type="match status" value="1"/>
</dbReference>
<dbReference type="AlphaFoldDB" id="A0A6B2LF46"/>
<protein>
    <submittedName>
        <fullName evidence="3">Uncharacterized protein</fullName>
    </submittedName>
</protein>
<evidence type="ECO:0000256" key="1">
    <source>
        <dbReference type="ARBA" id="ARBA00022741"/>
    </source>
</evidence>
<dbReference type="SUPFAM" id="SSF52540">
    <property type="entry name" value="P-loop containing nucleoside triphosphate hydrolases"/>
    <property type="match status" value="1"/>
</dbReference>
<dbReference type="PROSITE" id="PS51419">
    <property type="entry name" value="RAB"/>
    <property type="match status" value="1"/>
</dbReference>
<dbReference type="GO" id="GO:0005525">
    <property type="term" value="F:GTP binding"/>
    <property type="evidence" value="ECO:0007669"/>
    <property type="project" value="UniProtKB-KW"/>
</dbReference>
<evidence type="ECO:0000256" key="2">
    <source>
        <dbReference type="ARBA" id="ARBA00023134"/>
    </source>
</evidence>
<dbReference type="SMART" id="SM00173">
    <property type="entry name" value="RAS"/>
    <property type="match status" value="1"/>
</dbReference>
<dbReference type="Gene3D" id="3.40.50.300">
    <property type="entry name" value="P-loop containing nucleotide triphosphate hydrolases"/>
    <property type="match status" value="1"/>
</dbReference>
<dbReference type="PRINTS" id="PR00449">
    <property type="entry name" value="RASTRNSFRMNG"/>
</dbReference>
<reference evidence="3" key="1">
    <citation type="journal article" date="2020" name="J. Eukaryot. Microbiol.">
        <title>De novo Sequencing, Assembly and Annotation of the Transcriptome for the Free-Living Testate Amoeba Arcella intermedia.</title>
        <authorList>
            <person name="Ribeiro G.M."/>
            <person name="Porfirio-Sousa A.L."/>
            <person name="Maurer-Alcala X.X."/>
            <person name="Katz L.A."/>
            <person name="Lahr D.J.G."/>
        </authorList>
    </citation>
    <scope>NUCLEOTIDE SEQUENCE</scope>
</reference>
<dbReference type="InterPro" id="IPR027417">
    <property type="entry name" value="P-loop_NTPase"/>
</dbReference>
<proteinExistence type="predicted"/>
<keyword evidence="2" id="KW-0342">GTP-binding</keyword>
<dbReference type="InterPro" id="IPR001806">
    <property type="entry name" value="Small_GTPase"/>
</dbReference>
<accession>A0A6B2LF46</accession>
<dbReference type="EMBL" id="GIBP01006687">
    <property type="protein sequence ID" value="NDV35656.1"/>
    <property type="molecule type" value="Transcribed_RNA"/>
</dbReference>
<name>A0A6B2LF46_9EUKA</name>
<dbReference type="PANTHER" id="PTHR24073">
    <property type="entry name" value="DRAB5-RELATED"/>
    <property type="match status" value="1"/>
</dbReference>
<organism evidence="3">
    <name type="scientific">Arcella intermedia</name>
    <dbReference type="NCBI Taxonomy" id="1963864"/>
    <lineage>
        <taxon>Eukaryota</taxon>
        <taxon>Amoebozoa</taxon>
        <taxon>Tubulinea</taxon>
        <taxon>Elardia</taxon>
        <taxon>Arcellinida</taxon>
        <taxon>Sphaerothecina</taxon>
        <taxon>Arcellidae</taxon>
        <taxon>Arcella</taxon>
    </lineage>
</organism>
<evidence type="ECO:0000313" key="3">
    <source>
        <dbReference type="EMBL" id="NDV35656.1"/>
    </source>
</evidence>
<dbReference type="GO" id="GO:0003924">
    <property type="term" value="F:GTPase activity"/>
    <property type="evidence" value="ECO:0007669"/>
    <property type="project" value="InterPro"/>
</dbReference>
<sequence length="251" mass="28312">MNQIDYFWRVTMLGDEGTGKTSLFKRYTIGNTFTGPGIVDTGTRYLKLSNNQTVKLTLVSHPTINQPNFEEIIQNSIKDSVGFILVYDITNPDSLRRCSTFWSPIVRKHASYLNAPLFLLASKTDLLASNVQLRTGSLQLNTIPLKISAKESTEKEVNLLFEYVTSVIHLLMQNDQITPKTSYMDSLPSRAVPSVTLKEEEEEEDLSVNHKFEIGDLQLDGSDEEHTPSHLLELPIHHTLDIDSPDSPHLQ</sequence>
<keyword evidence="1" id="KW-0547">Nucleotide-binding</keyword>
<dbReference type="Pfam" id="PF00071">
    <property type="entry name" value="Ras"/>
    <property type="match status" value="1"/>
</dbReference>